<name>E8Z752_KARVE</name>
<reference evidence="1" key="2">
    <citation type="book" date="2010" name="PROCEEDINGS OF 13TH INTERNATIONAL CONFERENCE ON HARMFUL ALGAE" publisher="International Society For The Study of Harmful Algae" city="Hong Kong, China">
        <title>Dinoflagellate meta-transcriptomics enabled by spliced leader.</title>
        <editorList>
            <person name="Unknown A."/>
        </editorList>
        <authorList>
            <person name="Lin S."/>
            <person name="Zhang H."/>
        </authorList>
    </citation>
    <scope>NUCLEOTIDE SEQUENCE</scope>
    <source>
        <strain evidence="1">CCMP1975</strain>
    </source>
</reference>
<evidence type="ECO:0000313" key="1">
    <source>
        <dbReference type="EMBL" id="ACU45282.1"/>
    </source>
</evidence>
<dbReference type="AlphaFoldDB" id="E8Z752"/>
<reference evidence="1" key="1">
    <citation type="submission" date="2008-12" db="EMBL/GenBank/DDBJ databases">
        <authorList>
            <person name="Zhang H."/>
            <person name="Lin S."/>
        </authorList>
    </citation>
    <scope>NUCLEOTIDE SEQUENCE</scope>
    <source>
        <strain evidence="1">CCMP1975</strain>
    </source>
</reference>
<feature type="non-terminal residue" evidence="1">
    <location>
        <position position="1"/>
    </location>
</feature>
<accession>E8Z752</accession>
<proteinExistence type="evidence at transcript level"/>
<sequence>LTNWEENFATDDLPWSGRTLTRGLEFSSYAFPTSRQKNVQSTEIFGVPCFEWLDAYAERSDRFWLSLHRADRCEEPLKLRQRVCGSSGAVVIESDAGFKLLP</sequence>
<dbReference type="EMBL" id="FJ600276">
    <property type="protein sequence ID" value="ACU45282.1"/>
    <property type="molecule type" value="mRNA"/>
</dbReference>
<organism evidence="1">
    <name type="scientific">Karlodinium veneficum</name>
    <name type="common">Dinoflagellate</name>
    <name type="synonym">Karlodinium micrum</name>
    <dbReference type="NCBI Taxonomy" id="407301"/>
    <lineage>
        <taxon>Eukaryota</taxon>
        <taxon>Sar</taxon>
        <taxon>Alveolata</taxon>
        <taxon>Dinophyceae</taxon>
        <taxon>Gymnodiniales</taxon>
        <taxon>Kareniaceae</taxon>
        <taxon>Karlodinium</taxon>
    </lineage>
</organism>
<protein>
    <submittedName>
        <fullName evidence="1">Uncharacterized protein</fullName>
    </submittedName>
</protein>